<dbReference type="InterPro" id="IPR018085">
    <property type="entry name" value="Ura-DNA_Glyclase_AS"/>
</dbReference>
<dbReference type="InterPro" id="IPR002043">
    <property type="entry name" value="UDG_fam1"/>
</dbReference>
<dbReference type="SMART" id="SM00987">
    <property type="entry name" value="UreE_C"/>
    <property type="match status" value="1"/>
</dbReference>
<evidence type="ECO:0000256" key="6">
    <source>
        <dbReference type="ARBA" id="ARBA00022801"/>
    </source>
</evidence>
<reference evidence="11" key="1">
    <citation type="journal article" date="2014" name="Genome Announc.">
        <title>Complete Genome Sequence of Mycoplasma canadense Strain HAZ 360_1 from Bovine Mastitic Milk in Japan.</title>
        <authorList>
            <person name="Hata E."/>
        </authorList>
    </citation>
    <scope>NUCLEOTIDE SEQUENCE [LARGE SCALE GENOMIC DNA]</scope>
    <source>
        <strain evidence="11">HAZ360_1</strain>
    </source>
</reference>
<comment type="catalytic activity">
    <reaction evidence="1">
        <text>Hydrolyzes single-stranded DNA or mismatched double-stranded DNA and polynucleotides, releasing free uracil.</text>
        <dbReference type="EC" id="3.2.2.27"/>
    </reaction>
</comment>
<evidence type="ECO:0000256" key="7">
    <source>
        <dbReference type="ARBA" id="ARBA00023204"/>
    </source>
</evidence>
<dbReference type="NCBIfam" id="NF003588">
    <property type="entry name" value="PRK05254.1-1"/>
    <property type="match status" value="1"/>
</dbReference>
<dbReference type="InterPro" id="IPR036895">
    <property type="entry name" value="Uracil-DNA_glycosylase-like_sf"/>
</dbReference>
<evidence type="ECO:0000256" key="8">
    <source>
        <dbReference type="PROSITE-ProRule" id="PRU10072"/>
    </source>
</evidence>
<dbReference type="GO" id="GO:0097510">
    <property type="term" value="P:base-excision repair, AP site formation via deaminated base removal"/>
    <property type="evidence" value="ECO:0007669"/>
    <property type="project" value="TreeGrafter"/>
</dbReference>
<feature type="active site" description="Proton acceptor" evidence="8">
    <location>
        <position position="69"/>
    </location>
</feature>
<dbReference type="GO" id="GO:0004844">
    <property type="term" value="F:uracil DNA N-glycosylase activity"/>
    <property type="evidence" value="ECO:0007669"/>
    <property type="project" value="UniProtKB-EC"/>
</dbReference>
<dbReference type="AlphaFoldDB" id="A0A077LBA3"/>
<dbReference type="NCBIfam" id="NF003592">
    <property type="entry name" value="PRK05254.1-5"/>
    <property type="match status" value="1"/>
</dbReference>
<keyword evidence="5" id="KW-0227">DNA damage</keyword>
<evidence type="ECO:0000313" key="11">
    <source>
        <dbReference type="Proteomes" id="UP000031641"/>
    </source>
</evidence>
<dbReference type="KEGG" id="mcan:MCAN360_0222"/>
<evidence type="ECO:0000256" key="5">
    <source>
        <dbReference type="ARBA" id="ARBA00022763"/>
    </source>
</evidence>
<keyword evidence="11" id="KW-1185">Reference proteome</keyword>
<protein>
    <recommendedName>
        <fullName evidence="4">uracil-DNA glycosylase</fullName>
        <ecNumber evidence="4">3.2.2.27</ecNumber>
    </recommendedName>
</protein>
<evidence type="ECO:0000313" key="10">
    <source>
        <dbReference type="EMBL" id="BAP39454.1"/>
    </source>
</evidence>
<proteinExistence type="inferred from homology"/>
<keyword evidence="7" id="KW-0234">DNA repair</keyword>
<evidence type="ECO:0000256" key="1">
    <source>
        <dbReference type="ARBA" id="ARBA00001400"/>
    </source>
</evidence>
<dbReference type="HOGENOM" id="CLU_032162_3_2_14"/>
<dbReference type="EC" id="3.2.2.27" evidence="4"/>
<dbReference type="InterPro" id="IPR005122">
    <property type="entry name" value="Uracil-DNA_glycosylase-like"/>
</dbReference>
<comment type="similarity">
    <text evidence="3">Belongs to the uracil-DNA glycosylase (UDG) superfamily. UNG family.</text>
</comment>
<comment type="function">
    <text evidence="2">Excises uracil residues from the DNA which can arise as a result of misincorporation of dUMP residues by DNA polymerase or due to deamination of cytosine.</text>
</comment>
<evidence type="ECO:0000256" key="3">
    <source>
        <dbReference type="ARBA" id="ARBA00008184"/>
    </source>
</evidence>
<dbReference type="PANTHER" id="PTHR11264">
    <property type="entry name" value="URACIL-DNA GLYCOSYLASE"/>
    <property type="match status" value="1"/>
</dbReference>
<evidence type="ECO:0000256" key="2">
    <source>
        <dbReference type="ARBA" id="ARBA00002631"/>
    </source>
</evidence>
<sequence>MNINLKERKKLNMKFKFKDFLISQKKEKYWKNIEIILKKKNLVPKKELVFNAFLNFDFNEIKLVIIGQDPYPTNNNADGLCFSSNNKKTPSSLKNIFLEIKNSYPNSEFKTNNLQYWKNQGVLLLNSILTTEKNKTLAHKNQGWEIFNINLLSEILKEKHDVLFLAMGKDALLFLNKLDIDKMNIFSTPHPSPLSCWRGFFNSNVFKKINDKLKSLNKKEIDWNTK</sequence>
<dbReference type="PANTHER" id="PTHR11264:SF0">
    <property type="entry name" value="URACIL-DNA GLYCOSYLASE"/>
    <property type="match status" value="1"/>
</dbReference>
<dbReference type="CDD" id="cd10027">
    <property type="entry name" value="UDG-F1-like"/>
    <property type="match status" value="1"/>
</dbReference>
<dbReference type="SMART" id="SM00986">
    <property type="entry name" value="UDG"/>
    <property type="match status" value="1"/>
</dbReference>
<dbReference type="SUPFAM" id="SSF52141">
    <property type="entry name" value="Uracil-DNA glycosylase-like"/>
    <property type="match status" value="1"/>
</dbReference>
<accession>A0A077LBA3</accession>
<organism evidence="10 11">
    <name type="scientific">Metamycoplasma canadense</name>
    <dbReference type="NCBI Taxonomy" id="29554"/>
    <lineage>
        <taxon>Bacteria</taxon>
        <taxon>Bacillati</taxon>
        <taxon>Mycoplasmatota</taxon>
        <taxon>Mycoplasmoidales</taxon>
        <taxon>Metamycoplasmataceae</taxon>
        <taxon>Metamycoplasma</taxon>
    </lineage>
</organism>
<name>A0A077LBA3_9BACT</name>
<evidence type="ECO:0000256" key="4">
    <source>
        <dbReference type="ARBA" id="ARBA00012030"/>
    </source>
</evidence>
<keyword evidence="6" id="KW-0378">Hydrolase</keyword>
<dbReference type="PROSITE" id="PS00130">
    <property type="entry name" value="U_DNA_GLYCOSYLASE"/>
    <property type="match status" value="1"/>
</dbReference>
<dbReference type="Proteomes" id="UP000031641">
    <property type="component" value="Chromosome"/>
</dbReference>
<feature type="domain" description="Uracil-DNA glycosylase-like" evidence="9">
    <location>
        <begin position="53"/>
        <end position="213"/>
    </location>
</feature>
<gene>
    <name evidence="10" type="primary">ung</name>
    <name evidence="10" type="ORF">MCAN360_0222</name>
</gene>
<evidence type="ECO:0000259" key="9">
    <source>
        <dbReference type="SMART" id="SM00986"/>
    </source>
</evidence>
<dbReference type="Gene3D" id="3.40.470.10">
    <property type="entry name" value="Uracil-DNA glycosylase-like domain"/>
    <property type="match status" value="1"/>
</dbReference>
<dbReference type="STRING" id="29554.MCAN360_0222"/>
<dbReference type="EMBL" id="AP014631">
    <property type="protein sequence ID" value="BAP39454.1"/>
    <property type="molecule type" value="Genomic_DNA"/>
</dbReference>
<dbReference type="Pfam" id="PF03167">
    <property type="entry name" value="UDG"/>
    <property type="match status" value="1"/>
</dbReference>